<evidence type="ECO:0000313" key="1">
    <source>
        <dbReference type="EMBL" id="MBM6617606.1"/>
    </source>
</evidence>
<organism evidence="1 2">
    <name type="scientific">Bacillus suaedaesalsae</name>
    <dbReference type="NCBI Taxonomy" id="2810349"/>
    <lineage>
        <taxon>Bacteria</taxon>
        <taxon>Bacillati</taxon>
        <taxon>Bacillota</taxon>
        <taxon>Bacilli</taxon>
        <taxon>Bacillales</taxon>
        <taxon>Bacillaceae</taxon>
        <taxon>Bacillus</taxon>
    </lineage>
</organism>
<dbReference type="CDD" id="cd07517">
    <property type="entry name" value="HAD_HPP"/>
    <property type="match status" value="1"/>
</dbReference>
<dbReference type="GO" id="GO:0016787">
    <property type="term" value="F:hydrolase activity"/>
    <property type="evidence" value="ECO:0007669"/>
    <property type="project" value="UniProtKB-KW"/>
</dbReference>
<dbReference type="NCBIfam" id="TIGR01484">
    <property type="entry name" value="HAD-SF-IIB"/>
    <property type="match status" value="1"/>
</dbReference>
<dbReference type="RefSeq" id="WP_204202984.1">
    <property type="nucleotide sequence ID" value="NZ_JAFELM010000024.1"/>
</dbReference>
<sequence>MKQKLLFFDIDGTILNKEKKIPKSTKDALKTLQNSGHYLAIATGRSPFMFKEIKDELKISSFVSFNGQYVVLDDEPIYKNPHDKVKLKELLNTSKSEGHPLIFMDHIKMKATADNHPHIHESLGTLHFNHPEVDEEYYIENDVYQTLLFCERKHEDAYLNSYPHFHFIRWHELSTDVLPRGGSKAKGIEAMMKKLGFSREDVVAFGDGLNDIEMLQFAGTGVTMGNGVKQAKEVASFVTKSVEDDGILYGLQQLKLL</sequence>
<dbReference type="InterPro" id="IPR006379">
    <property type="entry name" value="HAD-SF_hydro_IIB"/>
</dbReference>
<dbReference type="InterPro" id="IPR000150">
    <property type="entry name" value="Cof"/>
</dbReference>
<dbReference type="NCBIfam" id="TIGR00099">
    <property type="entry name" value="Cof-subfamily"/>
    <property type="match status" value="1"/>
</dbReference>
<dbReference type="Pfam" id="PF08282">
    <property type="entry name" value="Hydrolase_3"/>
    <property type="match status" value="1"/>
</dbReference>
<dbReference type="Gene3D" id="3.30.1240.10">
    <property type="match status" value="1"/>
</dbReference>
<dbReference type="SFLD" id="SFLDG01144">
    <property type="entry name" value="C2.B.4:_PGP_Like"/>
    <property type="match status" value="1"/>
</dbReference>
<dbReference type="Proteomes" id="UP001518925">
    <property type="component" value="Unassembled WGS sequence"/>
</dbReference>
<reference evidence="1 2" key="1">
    <citation type="submission" date="2021-02" db="EMBL/GenBank/DDBJ databases">
        <title>Bacillus sp. RD4P76, an endophyte from a halophyte.</title>
        <authorList>
            <person name="Sun J.-Q."/>
        </authorList>
    </citation>
    <scope>NUCLEOTIDE SEQUENCE [LARGE SCALE GENOMIC DNA]</scope>
    <source>
        <strain evidence="1 2">RD4P76</strain>
    </source>
</reference>
<evidence type="ECO:0000313" key="2">
    <source>
        <dbReference type="Proteomes" id="UP001518925"/>
    </source>
</evidence>
<dbReference type="EMBL" id="JAFELM010000024">
    <property type="protein sequence ID" value="MBM6617606.1"/>
    <property type="molecule type" value="Genomic_DNA"/>
</dbReference>
<accession>A0ABS2DJ68</accession>
<name>A0ABS2DJ68_9BACI</name>
<proteinExistence type="predicted"/>
<protein>
    <submittedName>
        <fullName evidence="1">Cof-type HAD-IIB family hydrolase</fullName>
    </submittedName>
</protein>
<keyword evidence="2" id="KW-1185">Reference proteome</keyword>
<comment type="caution">
    <text evidence="1">The sequence shown here is derived from an EMBL/GenBank/DDBJ whole genome shotgun (WGS) entry which is preliminary data.</text>
</comment>
<keyword evidence="1" id="KW-0378">Hydrolase</keyword>
<dbReference type="InterPro" id="IPR023214">
    <property type="entry name" value="HAD_sf"/>
</dbReference>
<dbReference type="Gene3D" id="3.40.50.1000">
    <property type="entry name" value="HAD superfamily/HAD-like"/>
    <property type="match status" value="1"/>
</dbReference>
<gene>
    <name evidence="1" type="ORF">JR050_07925</name>
</gene>
<dbReference type="SFLD" id="SFLDG01140">
    <property type="entry name" value="C2.B:_Phosphomannomutase_and_P"/>
    <property type="match status" value="1"/>
</dbReference>
<dbReference type="SFLD" id="SFLDS00003">
    <property type="entry name" value="Haloacid_Dehalogenase"/>
    <property type="match status" value="1"/>
</dbReference>
<dbReference type="PROSITE" id="PS01228">
    <property type="entry name" value="COF_1"/>
    <property type="match status" value="1"/>
</dbReference>
<dbReference type="PANTHER" id="PTHR10000:SF25">
    <property type="entry name" value="PHOSPHATASE YKRA-RELATED"/>
    <property type="match status" value="1"/>
</dbReference>
<dbReference type="PANTHER" id="PTHR10000">
    <property type="entry name" value="PHOSPHOSERINE PHOSPHATASE"/>
    <property type="match status" value="1"/>
</dbReference>
<dbReference type="InterPro" id="IPR036412">
    <property type="entry name" value="HAD-like_sf"/>
</dbReference>
<dbReference type="PROSITE" id="PS01229">
    <property type="entry name" value="COF_2"/>
    <property type="match status" value="1"/>
</dbReference>
<dbReference type="SUPFAM" id="SSF56784">
    <property type="entry name" value="HAD-like"/>
    <property type="match status" value="1"/>
</dbReference>